<protein>
    <submittedName>
        <fullName evidence="1">Uncharacterized protein</fullName>
    </submittedName>
</protein>
<organism evidence="1 2">
    <name type="scientific">Kitasatospora saccharophila</name>
    <dbReference type="NCBI Taxonomy" id="407973"/>
    <lineage>
        <taxon>Bacteria</taxon>
        <taxon>Bacillati</taxon>
        <taxon>Actinomycetota</taxon>
        <taxon>Actinomycetes</taxon>
        <taxon>Kitasatosporales</taxon>
        <taxon>Streptomycetaceae</taxon>
        <taxon>Kitasatospora</taxon>
    </lineage>
</organism>
<evidence type="ECO:0000313" key="2">
    <source>
        <dbReference type="Proteomes" id="UP001500897"/>
    </source>
</evidence>
<keyword evidence="2" id="KW-1185">Reference proteome</keyword>
<gene>
    <name evidence="1" type="ORF">GCM10009759_43000</name>
</gene>
<reference evidence="1 2" key="1">
    <citation type="journal article" date="2019" name="Int. J. Syst. Evol. Microbiol.">
        <title>The Global Catalogue of Microorganisms (GCM) 10K type strain sequencing project: providing services to taxonomists for standard genome sequencing and annotation.</title>
        <authorList>
            <consortium name="The Broad Institute Genomics Platform"/>
            <consortium name="The Broad Institute Genome Sequencing Center for Infectious Disease"/>
            <person name="Wu L."/>
            <person name="Ma J."/>
        </authorList>
    </citation>
    <scope>NUCLEOTIDE SEQUENCE [LARGE SCALE GENOMIC DNA]</scope>
    <source>
        <strain evidence="1 2">JCM 14559</strain>
    </source>
</reference>
<evidence type="ECO:0000313" key="1">
    <source>
        <dbReference type="EMBL" id="GAA2105687.1"/>
    </source>
</evidence>
<proteinExistence type="predicted"/>
<name>A0ABN2X740_9ACTN</name>
<accession>A0ABN2X740</accession>
<dbReference type="RefSeq" id="WP_344554071.1">
    <property type="nucleotide sequence ID" value="NZ_BAAANS010000029.1"/>
</dbReference>
<dbReference type="EMBL" id="BAAANS010000029">
    <property type="protein sequence ID" value="GAA2105687.1"/>
    <property type="molecule type" value="Genomic_DNA"/>
</dbReference>
<comment type="caution">
    <text evidence="1">The sequence shown here is derived from an EMBL/GenBank/DDBJ whole genome shotgun (WGS) entry which is preliminary data.</text>
</comment>
<dbReference type="Proteomes" id="UP001500897">
    <property type="component" value="Unassembled WGS sequence"/>
</dbReference>
<sequence length="78" mass="8545">MTDDALTRAWAGAARLAELIGVEVKVTEVPEGAHVLLELPPGESDSNHLEVLAVLRAADRFGHRRSADGVEHLWATYW</sequence>